<dbReference type="InParanoid" id="A0A540VKW9"/>
<dbReference type="Pfam" id="PF00176">
    <property type="entry name" value="SNF2-rel_dom"/>
    <property type="match status" value="1"/>
</dbReference>
<accession>A0A540VKW9</accession>
<evidence type="ECO:0000313" key="9">
    <source>
        <dbReference type="Proteomes" id="UP000317371"/>
    </source>
</evidence>
<keyword evidence="2" id="KW-0378">Hydrolase</keyword>
<dbReference type="InterPro" id="IPR038718">
    <property type="entry name" value="SNF2-like_sf"/>
</dbReference>
<feature type="domain" description="Helicase ATP-binding" evidence="6">
    <location>
        <begin position="170"/>
        <end position="329"/>
    </location>
</feature>
<dbReference type="GO" id="GO:0004386">
    <property type="term" value="F:helicase activity"/>
    <property type="evidence" value="ECO:0007669"/>
    <property type="project" value="UniProtKB-KW"/>
</dbReference>
<dbReference type="PANTHER" id="PTHR10799">
    <property type="entry name" value="SNF2/RAD54 HELICASE FAMILY"/>
    <property type="match status" value="1"/>
</dbReference>
<dbReference type="InterPro" id="IPR057342">
    <property type="entry name" value="DEXDc_RapA"/>
</dbReference>
<dbReference type="AlphaFoldDB" id="A0A540VKW9"/>
<evidence type="ECO:0000256" key="2">
    <source>
        <dbReference type="ARBA" id="ARBA00022801"/>
    </source>
</evidence>
<name>A0A540VKW9_9CHLR</name>
<dbReference type="InterPro" id="IPR001650">
    <property type="entry name" value="Helicase_C-like"/>
</dbReference>
<evidence type="ECO:0000256" key="1">
    <source>
        <dbReference type="ARBA" id="ARBA00022741"/>
    </source>
</evidence>
<dbReference type="Proteomes" id="UP000317371">
    <property type="component" value="Unassembled WGS sequence"/>
</dbReference>
<dbReference type="SMART" id="SM00487">
    <property type="entry name" value="DEXDc"/>
    <property type="match status" value="1"/>
</dbReference>
<dbReference type="EMBL" id="VIGC01000003">
    <property type="protein sequence ID" value="TQE97408.1"/>
    <property type="molecule type" value="Genomic_DNA"/>
</dbReference>
<sequence length="680" mass="78886">MIEIIGPRPATVSCRATSTLETLGKDGIHATMQERFEWLEIAEPQTQPRRKATQTPATVMGKRCPQCGWLDEETATQCFRCGYRYNLDHNLAGQIAGLGVTLPPRLIETPQNLENFFRTHGRIRPPEPLEIYRLRNRAEALRLSHGFDRLICLDELDVEHYEHQLETARRALHDMRGRALLADEVGLGKTIEAGIIMKELIRRGLVQTVLVLTPASLTEQWREELSNKFHEEFTIMDHPRQWQEALTAESGRWLASLDRAKLRRHSELILQRDYDLLIVDEAHKLKNRSTLAWKFVNQIRKRYVLMLTATPIQNDLMELYSLITILSPGQLGTVRAFRNHFLEDADKRRPKNAPSLRRLLNDVMIRNRRSKVDVRFPRRRAAIYHLTLSEREWQLYADATDYIRRRFRDVDSDKHLRLTLMTLQKELSSSPQAVAATLRKMVQDRAHGDRARAELQRFLELAESIPVGRKLLAVREILERFPGQFLIFTEYRVTLETIVRQLREWGFSAVGFHGGLSLQQKEATVAAFREGVRVMVSTESGAEGRNLQFCHQLINYDLPWNPMRVEQRIGRLHRLGQVHDVTIFNLSCNETIEAHIIELLARKIRLFELVIGELDLILGNLDGSKSFEDLLREAWASSENEAELRRRMEALGDALERARQDYQRVRMNNEILDQMLDTQG</sequence>
<organism evidence="8 9">
    <name type="scientific">Litorilinea aerophila</name>
    <dbReference type="NCBI Taxonomy" id="1204385"/>
    <lineage>
        <taxon>Bacteria</taxon>
        <taxon>Bacillati</taxon>
        <taxon>Chloroflexota</taxon>
        <taxon>Caldilineae</taxon>
        <taxon>Caldilineales</taxon>
        <taxon>Caldilineaceae</taxon>
        <taxon>Litorilinea</taxon>
    </lineage>
</organism>
<dbReference type="FunCoup" id="A0A540VKW9">
    <property type="interactions" value="1"/>
</dbReference>
<proteinExistence type="predicted"/>
<reference evidence="8 9" key="1">
    <citation type="submission" date="2019-06" db="EMBL/GenBank/DDBJ databases">
        <title>Genome sequence of Litorilinea aerophila BAA-2444.</title>
        <authorList>
            <person name="Maclea K.S."/>
            <person name="Maurais E.G."/>
            <person name="Iannazzi L.C."/>
        </authorList>
    </citation>
    <scope>NUCLEOTIDE SEQUENCE [LARGE SCALE GENOMIC DNA]</scope>
    <source>
        <strain evidence="8 9">ATCC BAA-2444</strain>
    </source>
</reference>
<gene>
    <name evidence="8" type="ORF">FKZ61_03040</name>
</gene>
<dbReference type="InterPro" id="IPR027417">
    <property type="entry name" value="P-loop_NTPase"/>
</dbReference>
<dbReference type="SUPFAM" id="SSF52540">
    <property type="entry name" value="P-loop containing nucleoside triphosphate hydrolases"/>
    <property type="match status" value="2"/>
</dbReference>
<evidence type="ECO:0000256" key="3">
    <source>
        <dbReference type="ARBA" id="ARBA00022806"/>
    </source>
</evidence>
<feature type="coiled-coil region" evidence="5">
    <location>
        <begin position="641"/>
        <end position="675"/>
    </location>
</feature>
<dbReference type="InterPro" id="IPR000330">
    <property type="entry name" value="SNF2_N"/>
</dbReference>
<dbReference type="InterPro" id="IPR014001">
    <property type="entry name" value="Helicase_ATP-bd"/>
</dbReference>
<dbReference type="OrthoDB" id="9814088at2"/>
<dbReference type="Pfam" id="PF00271">
    <property type="entry name" value="Helicase_C"/>
    <property type="match status" value="1"/>
</dbReference>
<evidence type="ECO:0000313" key="8">
    <source>
        <dbReference type="EMBL" id="TQE97408.1"/>
    </source>
</evidence>
<evidence type="ECO:0000259" key="6">
    <source>
        <dbReference type="PROSITE" id="PS51192"/>
    </source>
</evidence>
<dbReference type="InterPro" id="IPR049730">
    <property type="entry name" value="SNF2/RAD54-like_C"/>
</dbReference>
<keyword evidence="1" id="KW-0547">Nucleotide-binding</keyword>
<evidence type="ECO:0000256" key="5">
    <source>
        <dbReference type="SAM" id="Coils"/>
    </source>
</evidence>
<dbReference type="CDD" id="cd18011">
    <property type="entry name" value="DEXDc_RapA"/>
    <property type="match status" value="1"/>
</dbReference>
<dbReference type="SMART" id="SM00490">
    <property type="entry name" value="HELICc"/>
    <property type="match status" value="1"/>
</dbReference>
<dbReference type="Gene3D" id="3.40.50.10810">
    <property type="entry name" value="Tandem AAA-ATPase domain"/>
    <property type="match status" value="1"/>
</dbReference>
<dbReference type="PROSITE" id="PS51194">
    <property type="entry name" value="HELICASE_CTER"/>
    <property type="match status" value="1"/>
</dbReference>
<dbReference type="GO" id="GO:0005524">
    <property type="term" value="F:ATP binding"/>
    <property type="evidence" value="ECO:0007669"/>
    <property type="project" value="UniProtKB-KW"/>
</dbReference>
<evidence type="ECO:0000256" key="4">
    <source>
        <dbReference type="ARBA" id="ARBA00022840"/>
    </source>
</evidence>
<keyword evidence="4" id="KW-0067">ATP-binding</keyword>
<dbReference type="CDD" id="cd18793">
    <property type="entry name" value="SF2_C_SNF"/>
    <property type="match status" value="1"/>
</dbReference>
<dbReference type="PROSITE" id="PS51192">
    <property type="entry name" value="HELICASE_ATP_BIND_1"/>
    <property type="match status" value="1"/>
</dbReference>
<dbReference type="GO" id="GO:0016787">
    <property type="term" value="F:hydrolase activity"/>
    <property type="evidence" value="ECO:0007669"/>
    <property type="project" value="UniProtKB-KW"/>
</dbReference>
<keyword evidence="5" id="KW-0175">Coiled coil</keyword>
<keyword evidence="9" id="KW-1185">Reference proteome</keyword>
<evidence type="ECO:0000259" key="7">
    <source>
        <dbReference type="PROSITE" id="PS51194"/>
    </source>
</evidence>
<protein>
    <submittedName>
        <fullName evidence="8">DEAD/DEAH box helicase</fullName>
    </submittedName>
</protein>
<keyword evidence="3 8" id="KW-0347">Helicase</keyword>
<feature type="domain" description="Helicase C-terminal" evidence="7">
    <location>
        <begin position="473"/>
        <end position="617"/>
    </location>
</feature>
<dbReference type="Gene3D" id="3.40.50.300">
    <property type="entry name" value="P-loop containing nucleotide triphosphate hydrolases"/>
    <property type="match status" value="1"/>
</dbReference>
<comment type="caution">
    <text evidence="8">The sequence shown here is derived from an EMBL/GenBank/DDBJ whole genome shotgun (WGS) entry which is preliminary data.</text>
</comment>